<feature type="domain" description="LysM" evidence="3">
    <location>
        <begin position="26"/>
        <end position="70"/>
    </location>
</feature>
<dbReference type="InterPro" id="IPR011055">
    <property type="entry name" value="Dup_hybrid_motif"/>
</dbReference>
<gene>
    <name evidence="4" type="ORF">GFER_01300</name>
</gene>
<evidence type="ECO:0000313" key="5">
    <source>
        <dbReference type="Proteomes" id="UP000035068"/>
    </source>
</evidence>
<proteinExistence type="predicted"/>
<dbReference type="Gene3D" id="2.70.70.10">
    <property type="entry name" value="Glucose Permease (Domain IIA)"/>
    <property type="match status" value="1"/>
</dbReference>
<feature type="compositionally biased region" description="Gly residues" evidence="1">
    <location>
        <begin position="151"/>
        <end position="166"/>
    </location>
</feature>
<dbReference type="CDD" id="cd12797">
    <property type="entry name" value="M23_peptidase"/>
    <property type="match status" value="1"/>
</dbReference>
<keyword evidence="2" id="KW-0732">Signal</keyword>
<dbReference type="AlphaFoldDB" id="A0A0C2DVE2"/>
<dbReference type="PANTHER" id="PTHR21666:SF270">
    <property type="entry name" value="MUREIN HYDROLASE ACTIVATOR ENVC"/>
    <property type="match status" value="1"/>
</dbReference>
<dbReference type="Pfam" id="PF01476">
    <property type="entry name" value="LysM"/>
    <property type="match status" value="1"/>
</dbReference>
<feature type="region of interest" description="Disordered" evidence="1">
    <location>
        <begin position="73"/>
        <end position="133"/>
    </location>
</feature>
<dbReference type="Pfam" id="PF01551">
    <property type="entry name" value="Peptidase_M23"/>
    <property type="match status" value="1"/>
</dbReference>
<dbReference type="CDD" id="cd00118">
    <property type="entry name" value="LysM"/>
    <property type="match status" value="1"/>
</dbReference>
<dbReference type="InterPro" id="IPR016047">
    <property type="entry name" value="M23ase_b-sheet_dom"/>
</dbReference>
<dbReference type="PROSITE" id="PS51782">
    <property type="entry name" value="LYSM"/>
    <property type="match status" value="1"/>
</dbReference>
<sequence length="255" mass="27114">MARLISPLISLLLAALLWSCAPHKGIYHTVEPGQTLYRISRSYGVDEKNLARLNGIGDPTQLRAGQRIFIPGATQEKRVGTAVTTAQRPAPPARPSASVSAPRPPPAPPTAKPPPTRQTPPVSRPPAASTVGKGHFAWPLKGELLKKFGQQSGGTNRGIEIAGGKGSPVHSAASGRVIYSGDGIRGYGNLIIVEHDDNFFTVYGFNERNLVQDGTFVGRGEHIAAVGTPPGGGASRLYFEVRRGKETVDPLFYLP</sequence>
<organism evidence="4 5">
    <name type="scientific">Geoalkalibacter ferrihydriticus DSM 17813</name>
    <dbReference type="NCBI Taxonomy" id="1121915"/>
    <lineage>
        <taxon>Bacteria</taxon>
        <taxon>Pseudomonadati</taxon>
        <taxon>Thermodesulfobacteriota</taxon>
        <taxon>Desulfuromonadia</taxon>
        <taxon>Desulfuromonadales</taxon>
        <taxon>Geoalkalibacteraceae</taxon>
        <taxon>Geoalkalibacter</taxon>
    </lineage>
</organism>
<dbReference type="EMBL" id="JWJD01000001">
    <property type="protein sequence ID" value="KIH77404.1"/>
    <property type="molecule type" value="Genomic_DNA"/>
</dbReference>
<dbReference type="Gene3D" id="3.10.350.10">
    <property type="entry name" value="LysM domain"/>
    <property type="match status" value="1"/>
</dbReference>
<evidence type="ECO:0000256" key="2">
    <source>
        <dbReference type="SAM" id="SignalP"/>
    </source>
</evidence>
<feature type="signal peptide" evidence="2">
    <location>
        <begin position="1"/>
        <end position="24"/>
    </location>
</feature>
<reference evidence="4 5" key="1">
    <citation type="submission" date="2014-12" db="EMBL/GenBank/DDBJ databases">
        <title>Genomes of Geoalkalibacter ferrihydriticus and Geoalkalibacter subterraneus, two haloalkaliphilic metal-reducing members of the Geobacteraceae.</title>
        <authorList>
            <person name="Badalamenti J.P."/>
            <person name="Torres C.I."/>
            <person name="Krajmalnik-Brown R."/>
            <person name="Bond D.R."/>
        </authorList>
    </citation>
    <scope>NUCLEOTIDE SEQUENCE [LARGE SCALE GENOMIC DNA]</scope>
    <source>
        <strain evidence="4 5">DSM 17813</strain>
    </source>
</reference>
<protein>
    <recommendedName>
        <fullName evidence="3">LysM domain-containing protein</fullName>
    </recommendedName>
</protein>
<evidence type="ECO:0000259" key="3">
    <source>
        <dbReference type="PROSITE" id="PS51782"/>
    </source>
</evidence>
<dbReference type="SMART" id="SM00257">
    <property type="entry name" value="LysM"/>
    <property type="match status" value="1"/>
</dbReference>
<dbReference type="SUPFAM" id="SSF51261">
    <property type="entry name" value="Duplicated hybrid motif"/>
    <property type="match status" value="1"/>
</dbReference>
<dbReference type="PANTHER" id="PTHR21666">
    <property type="entry name" value="PEPTIDASE-RELATED"/>
    <property type="match status" value="1"/>
</dbReference>
<dbReference type="InterPro" id="IPR018392">
    <property type="entry name" value="LysM"/>
</dbReference>
<feature type="region of interest" description="Disordered" evidence="1">
    <location>
        <begin position="148"/>
        <end position="171"/>
    </location>
</feature>
<feature type="chain" id="PRO_5002147608" description="LysM domain-containing protein" evidence="2">
    <location>
        <begin position="25"/>
        <end position="255"/>
    </location>
</feature>
<dbReference type="GO" id="GO:0004222">
    <property type="term" value="F:metalloendopeptidase activity"/>
    <property type="evidence" value="ECO:0007669"/>
    <property type="project" value="TreeGrafter"/>
</dbReference>
<dbReference type="RefSeq" id="WP_040095372.1">
    <property type="nucleotide sequence ID" value="NZ_JWJD01000001.1"/>
</dbReference>
<dbReference type="InterPro" id="IPR050570">
    <property type="entry name" value="Cell_wall_metabolism_enzyme"/>
</dbReference>
<name>A0A0C2DVE2_9BACT</name>
<evidence type="ECO:0000256" key="1">
    <source>
        <dbReference type="SAM" id="MobiDB-lite"/>
    </source>
</evidence>
<evidence type="ECO:0000313" key="4">
    <source>
        <dbReference type="EMBL" id="KIH77404.1"/>
    </source>
</evidence>
<feature type="compositionally biased region" description="Pro residues" evidence="1">
    <location>
        <begin position="102"/>
        <end position="124"/>
    </location>
</feature>
<dbReference type="InterPro" id="IPR036779">
    <property type="entry name" value="LysM_dom_sf"/>
</dbReference>
<accession>A0A0C2DVE2</accession>
<dbReference type="Proteomes" id="UP000035068">
    <property type="component" value="Unassembled WGS sequence"/>
</dbReference>
<keyword evidence="5" id="KW-1185">Reference proteome</keyword>
<comment type="caution">
    <text evidence="4">The sequence shown here is derived from an EMBL/GenBank/DDBJ whole genome shotgun (WGS) entry which is preliminary data.</text>
</comment>